<dbReference type="KEGG" id="wfu:AXE80_13460"/>
<protein>
    <submittedName>
        <fullName evidence="2">Uncharacterized protein</fullName>
    </submittedName>
</protein>
<dbReference type="STRING" id="1790137.AXE80_13460"/>
<feature type="region of interest" description="Disordered" evidence="1">
    <location>
        <begin position="254"/>
        <end position="274"/>
    </location>
</feature>
<reference evidence="2 3" key="1">
    <citation type="submission" date="2016-02" db="EMBL/GenBank/DDBJ databases">
        <authorList>
            <person name="Wen L."/>
            <person name="He K."/>
            <person name="Yang H."/>
        </authorList>
    </citation>
    <scope>NUCLEOTIDE SEQUENCE [LARGE SCALE GENOMIC DNA]</scope>
    <source>
        <strain evidence="2 3">CZ1127</strain>
    </source>
</reference>
<organism evidence="2 3">
    <name type="scientific">Wenyingzhuangia fucanilytica</name>
    <dbReference type="NCBI Taxonomy" id="1790137"/>
    <lineage>
        <taxon>Bacteria</taxon>
        <taxon>Pseudomonadati</taxon>
        <taxon>Bacteroidota</taxon>
        <taxon>Flavobacteriia</taxon>
        <taxon>Flavobacteriales</taxon>
        <taxon>Flavobacteriaceae</taxon>
        <taxon>Wenyingzhuangia</taxon>
    </lineage>
</organism>
<dbReference type="AlphaFoldDB" id="A0A1B1Y900"/>
<evidence type="ECO:0000256" key="1">
    <source>
        <dbReference type="SAM" id="MobiDB-lite"/>
    </source>
</evidence>
<sequence>MVSCSESTSDISTEDSSITSSEELTSEELSTALKTVIINYPVTAVNDDDTTQEVNSDEELEEVITRNNRPNIEFPFDITIDGEIITIENIRDLKELVKRPVRRRPPFKLVFPVTVINEDLSTTEIADSEAMKAYKDGLDEGVKPTLQFPISIEEKDGTIIEMADEDALEAYITEQREEIKNDRADANRPPFKLVFPITVINEDLSTTEIADSEAMKAYKDGLEEGVKPTLQFPISIEEKDGTIIEMADEDALKTYLQENRPERKNKGNRPNRRN</sequence>
<proteinExistence type="predicted"/>
<name>A0A1B1Y900_9FLAO</name>
<keyword evidence="3" id="KW-1185">Reference proteome</keyword>
<dbReference type="Proteomes" id="UP000092967">
    <property type="component" value="Chromosome"/>
</dbReference>
<evidence type="ECO:0000313" key="3">
    <source>
        <dbReference type="Proteomes" id="UP000092967"/>
    </source>
</evidence>
<gene>
    <name evidence="2" type="ORF">AXE80_13460</name>
</gene>
<dbReference type="EMBL" id="CP014224">
    <property type="protein sequence ID" value="ANW97236.1"/>
    <property type="molecule type" value="Genomic_DNA"/>
</dbReference>
<feature type="region of interest" description="Disordered" evidence="1">
    <location>
        <begin position="1"/>
        <end position="24"/>
    </location>
</feature>
<evidence type="ECO:0000313" key="2">
    <source>
        <dbReference type="EMBL" id="ANW97236.1"/>
    </source>
</evidence>
<accession>A0A1B1Y900</accession>